<protein>
    <recommendedName>
        <fullName evidence="2">RNA 2-O ribose methyltransferase substrate binding domain-containing protein</fullName>
    </recommendedName>
</protein>
<name>X1T697_9ZZZZ</name>
<evidence type="ECO:0000313" key="1">
    <source>
        <dbReference type="EMBL" id="GAI83080.1"/>
    </source>
</evidence>
<sequence>MPDDRTIALKPIKWYKNLATRKGRLEAEAFLIEGDRTIKQII</sequence>
<proteinExistence type="predicted"/>
<evidence type="ECO:0008006" key="2">
    <source>
        <dbReference type="Google" id="ProtNLM"/>
    </source>
</evidence>
<feature type="non-terminal residue" evidence="1">
    <location>
        <position position="42"/>
    </location>
</feature>
<dbReference type="Gene3D" id="3.30.1330.30">
    <property type="match status" value="1"/>
</dbReference>
<dbReference type="AlphaFoldDB" id="X1T697"/>
<dbReference type="InterPro" id="IPR029064">
    <property type="entry name" value="Ribosomal_eL30-like_sf"/>
</dbReference>
<dbReference type="EMBL" id="BARW01011005">
    <property type="protein sequence ID" value="GAI83080.1"/>
    <property type="molecule type" value="Genomic_DNA"/>
</dbReference>
<reference evidence="1" key="1">
    <citation type="journal article" date="2014" name="Front. Microbiol.">
        <title>High frequency of phylogenetically diverse reductive dehalogenase-homologous genes in deep subseafloor sedimentary metagenomes.</title>
        <authorList>
            <person name="Kawai M."/>
            <person name="Futagami T."/>
            <person name="Toyoda A."/>
            <person name="Takaki Y."/>
            <person name="Nishi S."/>
            <person name="Hori S."/>
            <person name="Arai W."/>
            <person name="Tsubouchi T."/>
            <person name="Morono Y."/>
            <person name="Uchiyama I."/>
            <person name="Ito T."/>
            <person name="Fujiyama A."/>
            <person name="Inagaki F."/>
            <person name="Takami H."/>
        </authorList>
    </citation>
    <scope>NUCLEOTIDE SEQUENCE</scope>
    <source>
        <strain evidence="1">Expedition CK06-06</strain>
    </source>
</reference>
<comment type="caution">
    <text evidence="1">The sequence shown here is derived from an EMBL/GenBank/DDBJ whole genome shotgun (WGS) entry which is preliminary data.</text>
</comment>
<organism evidence="1">
    <name type="scientific">marine sediment metagenome</name>
    <dbReference type="NCBI Taxonomy" id="412755"/>
    <lineage>
        <taxon>unclassified sequences</taxon>
        <taxon>metagenomes</taxon>
        <taxon>ecological metagenomes</taxon>
    </lineage>
</organism>
<gene>
    <name evidence="1" type="ORF">S12H4_21409</name>
</gene>
<accession>X1T697</accession>